<dbReference type="SUPFAM" id="SSF56672">
    <property type="entry name" value="DNA/RNA polymerases"/>
    <property type="match status" value="1"/>
</dbReference>
<keyword evidence="6" id="KW-0695">RNA-directed DNA polymerase</keyword>
<name>A0A443SKT1_9ACAR</name>
<protein>
    <recommendedName>
        <fullName evidence="7">Reverse transcriptase RNase H-like domain-containing protein</fullName>
    </recommendedName>
</protein>
<proteinExistence type="predicted"/>
<evidence type="ECO:0000256" key="2">
    <source>
        <dbReference type="ARBA" id="ARBA00022695"/>
    </source>
</evidence>
<dbReference type="InterPro" id="IPR041373">
    <property type="entry name" value="RT_RNaseH"/>
</dbReference>
<keyword evidence="9" id="KW-1185">Reference proteome</keyword>
<keyword evidence="5" id="KW-0378">Hydrolase</keyword>
<dbReference type="STRING" id="299467.A0A443SKT1"/>
<dbReference type="GO" id="GO:0003964">
    <property type="term" value="F:RNA-directed DNA polymerase activity"/>
    <property type="evidence" value="ECO:0007669"/>
    <property type="project" value="UniProtKB-KW"/>
</dbReference>
<accession>A0A443SKT1</accession>
<dbReference type="AlphaFoldDB" id="A0A443SKT1"/>
<organism evidence="8 9">
    <name type="scientific">Leptotrombidium deliense</name>
    <dbReference type="NCBI Taxonomy" id="299467"/>
    <lineage>
        <taxon>Eukaryota</taxon>
        <taxon>Metazoa</taxon>
        <taxon>Ecdysozoa</taxon>
        <taxon>Arthropoda</taxon>
        <taxon>Chelicerata</taxon>
        <taxon>Arachnida</taxon>
        <taxon>Acari</taxon>
        <taxon>Acariformes</taxon>
        <taxon>Trombidiformes</taxon>
        <taxon>Prostigmata</taxon>
        <taxon>Anystina</taxon>
        <taxon>Parasitengona</taxon>
        <taxon>Trombiculoidea</taxon>
        <taxon>Trombiculidae</taxon>
        <taxon>Leptotrombidium</taxon>
    </lineage>
</organism>
<dbReference type="PANTHER" id="PTHR37984">
    <property type="entry name" value="PROTEIN CBG26694"/>
    <property type="match status" value="1"/>
</dbReference>
<evidence type="ECO:0000256" key="6">
    <source>
        <dbReference type="ARBA" id="ARBA00022918"/>
    </source>
</evidence>
<keyword evidence="1" id="KW-0808">Transferase</keyword>
<keyword evidence="2" id="KW-0548">Nucleotidyltransferase</keyword>
<dbReference type="Proteomes" id="UP000288716">
    <property type="component" value="Unassembled WGS sequence"/>
</dbReference>
<evidence type="ECO:0000256" key="1">
    <source>
        <dbReference type="ARBA" id="ARBA00022679"/>
    </source>
</evidence>
<sequence>MRPLYEMQKKGQFVKTEAAETAFIKVKQTMASEPFIAHFTPDEATRIEIHCDASGYAMGSVLLMEKDSKLHPCEYFSRLFHGAEIYYCVWEKEACAAVCSCVRFRSRILGYHIYLRTDHMSLIYLLKMNNPPPRCARWLMILSEFDFEVIYVSGKVNNDADFFSRNPVDDDGLTVQQFVDIDRLFAFAIVAENDNHFDFATEQRKDAQLTSIIDRLESDSELSMES</sequence>
<dbReference type="VEuPathDB" id="VectorBase:LDEU003946"/>
<dbReference type="EMBL" id="NCKV01001594">
    <property type="protein sequence ID" value="RWS28095.1"/>
    <property type="molecule type" value="Genomic_DNA"/>
</dbReference>
<evidence type="ECO:0000256" key="4">
    <source>
        <dbReference type="ARBA" id="ARBA00022759"/>
    </source>
</evidence>
<evidence type="ECO:0000313" key="9">
    <source>
        <dbReference type="Proteomes" id="UP000288716"/>
    </source>
</evidence>
<evidence type="ECO:0000256" key="5">
    <source>
        <dbReference type="ARBA" id="ARBA00022801"/>
    </source>
</evidence>
<feature type="domain" description="Reverse transcriptase RNase H-like" evidence="7">
    <location>
        <begin position="45"/>
        <end position="145"/>
    </location>
</feature>
<gene>
    <name evidence="8" type="ORF">B4U80_07538</name>
</gene>
<dbReference type="CDD" id="cd09274">
    <property type="entry name" value="RNase_HI_RT_Ty3"/>
    <property type="match status" value="1"/>
</dbReference>
<evidence type="ECO:0000313" key="8">
    <source>
        <dbReference type="EMBL" id="RWS28095.1"/>
    </source>
</evidence>
<reference evidence="8 9" key="1">
    <citation type="journal article" date="2018" name="Gigascience">
        <title>Genomes of trombidid mites reveal novel predicted allergens and laterally-transferred genes associated with secondary metabolism.</title>
        <authorList>
            <person name="Dong X."/>
            <person name="Chaisiri K."/>
            <person name="Xia D."/>
            <person name="Armstrong S.D."/>
            <person name="Fang Y."/>
            <person name="Donnelly M.J."/>
            <person name="Kadowaki T."/>
            <person name="McGarry J.W."/>
            <person name="Darby A.C."/>
            <person name="Makepeace B.L."/>
        </authorList>
    </citation>
    <scope>NUCLEOTIDE SEQUENCE [LARGE SCALE GENOMIC DNA]</scope>
    <source>
        <strain evidence="8">UoL-UT</strain>
    </source>
</reference>
<dbReference type="GO" id="GO:0016787">
    <property type="term" value="F:hydrolase activity"/>
    <property type="evidence" value="ECO:0007669"/>
    <property type="project" value="UniProtKB-KW"/>
</dbReference>
<evidence type="ECO:0000259" key="7">
    <source>
        <dbReference type="Pfam" id="PF17917"/>
    </source>
</evidence>
<dbReference type="InterPro" id="IPR050951">
    <property type="entry name" value="Retrovirus_Pol_polyprotein"/>
</dbReference>
<dbReference type="OrthoDB" id="6491597at2759"/>
<dbReference type="InterPro" id="IPR043502">
    <property type="entry name" value="DNA/RNA_pol_sf"/>
</dbReference>
<dbReference type="Pfam" id="PF17917">
    <property type="entry name" value="RT_RNaseH"/>
    <property type="match status" value="1"/>
</dbReference>
<dbReference type="GO" id="GO:0004519">
    <property type="term" value="F:endonuclease activity"/>
    <property type="evidence" value="ECO:0007669"/>
    <property type="project" value="UniProtKB-KW"/>
</dbReference>
<evidence type="ECO:0000256" key="3">
    <source>
        <dbReference type="ARBA" id="ARBA00022722"/>
    </source>
</evidence>
<keyword evidence="4" id="KW-0255">Endonuclease</keyword>
<dbReference type="PANTHER" id="PTHR37984:SF5">
    <property type="entry name" value="PROTEIN NYNRIN-LIKE"/>
    <property type="match status" value="1"/>
</dbReference>
<keyword evidence="3" id="KW-0540">Nuclease</keyword>
<comment type="caution">
    <text evidence="8">The sequence shown here is derived from an EMBL/GenBank/DDBJ whole genome shotgun (WGS) entry which is preliminary data.</text>
</comment>